<dbReference type="InterPro" id="IPR006311">
    <property type="entry name" value="TAT_signal"/>
</dbReference>
<accession>A0A2S9H112</accession>
<dbReference type="RefSeq" id="WP_105531310.1">
    <property type="nucleotide sequence ID" value="NZ_PUGF01000006.1"/>
</dbReference>
<dbReference type="AlphaFoldDB" id="A0A2S9H112"/>
<feature type="domain" description="Dienelactone hydrolase" evidence="1">
    <location>
        <begin position="68"/>
        <end position="291"/>
    </location>
</feature>
<dbReference type="SUPFAM" id="SSF53474">
    <property type="entry name" value="alpha/beta-Hydrolases"/>
    <property type="match status" value="1"/>
</dbReference>
<dbReference type="Proteomes" id="UP000237839">
    <property type="component" value="Unassembled WGS sequence"/>
</dbReference>
<dbReference type="PANTHER" id="PTHR46623">
    <property type="entry name" value="CARBOXYMETHYLENEBUTENOLIDASE-RELATED"/>
    <property type="match status" value="1"/>
</dbReference>
<keyword evidence="3" id="KW-1185">Reference proteome</keyword>
<dbReference type="GO" id="GO:0016787">
    <property type="term" value="F:hydrolase activity"/>
    <property type="evidence" value="ECO:0007669"/>
    <property type="project" value="UniProtKB-KW"/>
</dbReference>
<dbReference type="EMBL" id="PUGF01000006">
    <property type="protein sequence ID" value="PRC93647.1"/>
    <property type="molecule type" value="Genomic_DNA"/>
</dbReference>
<evidence type="ECO:0000313" key="3">
    <source>
        <dbReference type="Proteomes" id="UP000237839"/>
    </source>
</evidence>
<keyword evidence="2" id="KW-0378">Hydrolase</keyword>
<gene>
    <name evidence="2" type="ORF">S2091_1648</name>
</gene>
<name>A0A2S9H112_9BURK</name>
<dbReference type="Gene3D" id="3.40.50.1820">
    <property type="entry name" value="alpha/beta hydrolase"/>
    <property type="match status" value="1"/>
</dbReference>
<dbReference type="InterPro" id="IPR002925">
    <property type="entry name" value="Dienelactn_hydro"/>
</dbReference>
<comment type="caution">
    <text evidence="2">The sequence shown here is derived from an EMBL/GenBank/DDBJ whole genome shotgun (WGS) entry which is preliminary data.</text>
</comment>
<dbReference type="InterPro" id="IPR029058">
    <property type="entry name" value="AB_hydrolase_fold"/>
</dbReference>
<evidence type="ECO:0000259" key="1">
    <source>
        <dbReference type="Pfam" id="PF01738"/>
    </source>
</evidence>
<dbReference type="Pfam" id="PF01738">
    <property type="entry name" value="DLH"/>
    <property type="match status" value="1"/>
</dbReference>
<evidence type="ECO:0000313" key="2">
    <source>
        <dbReference type="EMBL" id="PRC93647.1"/>
    </source>
</evidence>
<organism evidence="2 3">
    <name type="scientific">Solimicrobium silvestre</name>
    <dbReference type="NCBI Taxonomy" id="2099400"/>
    <lineage>
        <taxon>Bacteria</taxon>
        <taxon>Pseudomonadati</taxon>
        <taxon>Pseudomonadota</taxon>
        <taxon>Betaproteobacteria</taxon>
        <taxon>Burkholderiales</taxon>
        <taxon>Oxalobacteraceae</taxon>
        <taxon>Solimicrobium</taxon>
    </lineage>
</organism>
<proteinExistence type="predicted"/>
<dbReference type="InterPro" id="IPR051049">
    <property type="entry name" value="Dienelactone_hydrolase-like"/>
</dbReference>
<dbReference type="OrthoDB" id="9787933at2"/>
<reference evidence="2 3" key="1">
    <citation type="submission" date="2018-02" db="EMBL/GenBank/DDBJ databases">
        <title>Solimicrobium silvestre gen. nov., sp. nov., isolated from alpine forest soil.</title>
        <authorList>
            <person name="Margesin R."/>
            <person name="Albuquerque L."/>
            <person name="Zhang D.-C."/>
            <person name="Froufe H.J.C."/>
            <person name="Severino R."/>
            <person name="Roxo I."/>
            <person name="Egas C."/>
            <person name="Da Costa M.S."/>
        </authorList>
    </citation>
    <scope>NUCLEOTIDE SEQUENCE [LARGE SCALE GENOMIC DNA]</scope>
    <source>
        <strain evidence="2 3">S20-91</strain>
    </source>
</reference>
<dbReference type="PANTHER" id="PTHR46623:SF6">
    <property type="entry name" value="ALPHA_BETA-HYDROLASES SUPERFAMILY PROTEIN"/>
    <property type="match status" value="1"/>
</dbReference>
<sequence>MQHLQSEFDSLVGGKDKTIDRRDFIKTAVGVGFAAAVLPVCAKTLIRTDAEGLKDGEFTLEIAGQPVPVYMAQPKDKENLPVVIVISEIFGLHEHITDVVRRFAKQGYLAVAPELFIRQGDPSIYDNIAQIMKEVVSKVPDKQVLGDLDACVAWAKRNGGNPDKIAVAGFCWGGRFAWLYAAHNPSIKAGVAWYGRLTSDTAPSALNPENPIDIAPTLTTPMLGLYGGKDPGISMASIQQMKDALAKGASLSEIVVYPKSGHAFHADYRPSYVADDAKDSWKRCLEWLRAHGVE</sequence>
<dbReference type="PROSITE" id="PS51318">
    <property type="entry name" value="TAT"/>
    <property type="match status" value="1"/>
</dbReference>
<protein>
    <submittedName>
        <fullName evidence="2">Dienelactone hydrolase</fullName>
    </submittedName>
</protein>